<dbReference type="GO" id="GO:0046982">
    <property type="term" value="F:protein heterodimerization activity"/>
    <property type="evidence" value="ECO:0007669"/>
    <property type="project" value="InterPro"/>
</dbReference>
<dbReference type="GO" id="GO:0003713">
    <property type="term" value="F:transcription coactivator activity"/>
    <property type="evidence" value="ECO:0000318"/>
    <property type="project" value="GO_Central"/>
</dbReference>
<dbReference type="SUPFAM" id="SSF47113">
    <property type="entry name" value="Histone-fold"/>
    <property type="match status" value="1"/>
</dbReference>
<comment type="subcellular location">
    <subcellularLocation>
        <location evidence="1">Nucleus</location>
    </subcellularLocation>
</comment>
<dbReference type="GO" id="GO:0000124">
    <property type="term" value="C:SAGA complex"/>
    <property type="evidence" value="ECO:0007669"/>
    <property type="project" value="InterPro"/>
</dbReference>
<evidence type="ECO:0000259" key="7">
    <source>
        <dbReference type="SMART" id="SM00803"/>
    </source>
</evidence>
<dbReference type="InParanoid" id="A0A059BMH7"/>
<dbReference type="STRING" id="71139.A0A059BMH7"/>
<sequence>MSTFVPKESIEVLAQTIGVPNLASDVAVAVASDVEYHLREIMQEAIKCMRHSRRTALTVDDVDSALKLRNVEPIYGFASSDALRFKRAAGHNDLFYVDEKDVEFKDIVDAPLPRAPLDTSVSAHWLAIEGVQPAIPESPAFEGLTAASDGKKYENREDGISIDIKLPIRSVLSRELQLYFEKIRKLTISNSDSVLFDQALVSLATDSGLHPLTPYFTQFIADEVTRNLSKISLLFALVRIVGSLLQNPHVHIEPYLHQLMPSIITCLVTKRLGNRLSDNHWELRNMSASLVASICKRYGHVYHNLQPRVIRTLVHAFLDPKKSLPQHYGAIKGLAALGPSVVRLLIIPNLEPYLQLLSSELLPENQRNEIKRLEAWRVYGALLSAAGLCMYNRLKMLPNLLSPPTRAVWKTNGKVVTSRMVTMSNKRRASSDNLRQQPPLKRVATEGMIGGMPANSMQGVGSGFSGAVGGPGVSVLRQLPSEGTSGRDPGVGSTSKTSNALAQAWKEDVNAGHLLASLFEYFGESMFCFTPKPELSFFL</sequence>
<keyword evidence="4" id="KW-0804">Transcription</keyword>
<dbReference type="OrthoDB" id="361039at2759"/>
<evidence type="ECO:0000256" key="4">
    <source>
        <dbReference type="ARBA" id="ARBA00023163"/>
    </source>
</evidence>
<keyword evidence="3" id="KW-0805">Transcription regulation</keyword>
<dbReference type="Pfam" id="PF02969">
    <property type="entry name" value="TAF"/>
    <property type="match status" value="1"/>
</dbReference>
<dbReference type="PANTHER" id="PTHR10221">
    <property type="entry name" value="TRANSCRIPTION INITIATION FACTOR TFIID SUBUNIT 6"/>
    <property type="match status" value="1"/>
</dbReference>
<dbReference type="Gramene" id="KCW66895">
    <property type="protein sequence ID" value="KCW66895"/>
    <property type="gene ID" value="EUGRSUZ_F00646"/>
</dbReference>
<evidence type="ECO:0000256" key="5">
    <source>
        <dbReference type="ARBA" id="ARBA00023242"/>
    </source>
</evidence>
<dbReference type="OMA" id="YFVQFIA"/>
<proteinExistence type="inferred from homology"/>
<dbReference type="InterPro" id="IPR046344">
    <property type="entry name" value="TAF6_C_sf"/>
</dbReference>
<dbReference type="InterPro" id="IPR037796">
    <property type="entry name" value="TAF6"/>
</dbReference>
<dbReference type="InterPro" id="IPR016024">
    <property type="entry name" value="ARM-type_fold"/>
</dbReference>
<dbReference type="GO" id="GO:0051123">
    <property type="term" value="P:RNA polymerase II preinitiation complex assembly"/>
    <property type="evidence" value="ECO:0000318"/>
    <property type="project" value="GO_Central"/>
</dbReference>
<reference evidence="8" key="1">
    <citation type="submission" date="2013-07" db="EMBL/GenBank/DDBJ databases">
        <title>The genome of Eucalyptus grandis.</title>
        <authorList>
            <person name="Schmutz J."/>
            <person name="Hayes R."/>
            <person name="Myburg A."/>
            <person name="Tuskan G."/>
            <person name="Grattapaglia D."/>
            <person name="Rokhsar D.S."/>
        </authorList>
    </citation>
    <scope>NUCLEOTIDE SEQUENCE</scope>
    <source>
        <tissue evidence="8">Leaf extractions</tissue>
    </source>
</reference>
<protein>
    <recommendedName>
        <fullName evidence="7">TATA box binding protein associated factor (TAF) histone-like fold domain-containing protein</fullName>
    </recommendedName>
</protein>
<dbReference type="GO" id="GO:0016251">
    <property type="term" value="F:RNA polymerase II general transcription initiation factor activity"/>
    <property type="evidence" value="ECO:0007669"/>
    <property type="project" value="InterPro"/>
</dbReference>
<gene>
    <name evidence="8" type="ORF">EUGRSUZ_F00646</name>
</gene>
<dbReference type="PANTHER" id="PTHR10221:SF9">
    <property type="entry name" value="TRANSCRIPTION INITIATION FACTOR TFIID SUBUNIT 6"/>
    <property type="match status" value="1"/>
</dbReference>
<dbReference type="InterPro" id="IPR004823">
    <property type="entry name" value="TAF_TATA-bd_Histone-like_dom"/>
</dbReference>
<keyword evidence="5" id="KW-0539">Nucleus</keyword>
<evidence type="ECO:0000256" key="6">
    <source>
        <dbReference type="SAM" id="MobiDB-lite"/>
    </source>
</evidence>
<dbReference type="eggNOG" id="KOG2549">
    <property type="taxonomic scope" value="Eukaryota"/>
</dbReference>
<evidence type="ECO:0000313" key="8">
    <source>
        <dbReference type="EMBL" id="KCW66895.1"/>
    </source>
</evidence>
<comment type="similarity">
    <text evidence="2">Belongs to the TAF6 family.</text>
</comment>
<dbReference type="SUPFAM" id="SSF48371">
    <property type="entry name" value="ARM repeat"/>
    <property type="match status" value="1"/>
</dbReference>
<dbReference type="Pfam" id="PF07571">
    <property type="entry name" value="TAF6_C"/>
    <property type="match status" value="1"/>
</dbReference>
<dbReference type="AlphaFoldDB" id="A0A059BMH7"/>
<feature type="domain" description="TATA box binding protein associated factor (TAF) histone-like fold" evidence="7">
    <location>
        <begin position="3"/>
        <end position="69"/>
    </location>
</feature>
<dbReference type="CDD" id="cd08050">
    <property type="entry name" value="TAF6C"/>
    <property type="match status" value="1"/>
</dbReference>
<dbReference type="KEGG" id="egr:104448176"/>
<accession>A0A059BMH7</accession>
<organism evidence="8">
    <name type="scientific">Eucalyptus grandis</name>
    <name type="common">Flooded gum</name>
    <dbReference type="NCBI Taxonomy" id="71139"/>
    <lineage>
        <taxon>Eukaryota</taxon>
        <taxon>Viridiplantae</taxon>
        <taxon>Streptophyta</taxon>
        <taxon>Embryophyta</taxon>
        <taxon>Tracheophyta</taxon>
        <taxon>Spermatophyta</taxon>
        <taxon>Magnoliopsida</taxon>
        <taxon>eudicotyledons</taxon>
        <taxon>Gunneridae</taxon>
        <taxon>Pentapetalae</taxon>
        <taxon>rosids</taxon>
        <taxon>malvids</taxon>
        <taxon>Myrtales</taxon>
        <taxon>Myrtaceae</taxon>
        <taxon>Myrtoideae</taxon>
        <taxon>Eucalypteae</taxon>
        <taxon>Eucalyptus</taxon>
    </lineage>
</organism>
<dbReference type="EMBL" id="KK198758">
    <property type="protein sequence ID" value="KCW66895.1"/>
    <property type="molecule type" value="Genomic_DNA"/>
</dbReference>
<dbReference type="Gene3D" id="1.25.40.770">
    <property type="entry name" value="TAF6, C-terminal HEAT repeat domain"/>
    <property type="match status" value="1"/>
</dbReference>
<dbReference type="InterPro" id="IPR009072">
    <property type="entry name" value="Histone-fold"/>
</dbReference>
<evidence type="ECO:0000256" key="2">
    <source>
        <dbReference type="ARBA" id="ARBA00007688"/>
    </source>
</evidence>
<dbReference type="SMART" id="SM00803">
    <property type="entry name" value="TAF"/>
    <property type="match status" value="1"/>
</dbReference>
<dbReference type="FunFam" id="1.25.40.770:FF:000004">
    <property type="entry name" value="transcription initiation factor TFIID subunit 6"/>
    <property type="match status" value="1"/>
</dbReference>
<dbReference type="GO" id="GO:0046695">
    <property type="term" value="C:SLIK (SAGA-like) complex"/>
    <property type="evidence" value="ECO:0007669"/>
    <property type="project" value="InterPro"/>
</dbReference>
<dbReference type="GO" id="GO:0005669">
    <property type="term" value="C:transcription factor TFIID complex"/>
    <property type="evidence" value="ECO:0000318"/>
    <property type="project" value="GO_Central"/>
</dbReference>
<dbReference type="InterPro" id="IPR011442">
    <property type="entry name" value="TAF6_C"/>
</dbReference>
<evidence type="ECO:0000256" key="3">
    <source>
        <dbReference type="ARBA" id="ARBA00023015"/>
    </source>
</evidence>
<dbReference type="Gene3D" id="1.10.20.10">
    <property type="entry name" value="Histone, subunit A"/>
    <property type="match status" value="1"/>
</dbReference>
<name>A0A059BMH7_EUCGR</name>
<feature type="region of interest" description="Disordered" evidence="6">
    <location>
        <begin position="478"/>
        <end position="499"/>
    </location>
</feature>
<evidence type="ECO:0000256" key="1">
    <source>
        <dbReference type="ARBA" id="ARBA00004123"/>
    </source>
</evidence>
<dbReference type="CDD" id="cd22931">
    <property type="entry name" value="HFD_TAF6"/>
    <property type="match status" value="1"/>
</dbReference>